<dbReference type="AlphaFoldDB" id="A0A1X9MGX3"/>
<evidence type="ECO:0000313" key="2">
    <source>
        <dbReference type="Proteomes" id="UP000193006"/>
    </source>
</evidence>
<dbReference type="RefSeq" id="WP_174521912.1">
    <property type="nucleotide sequence ID" value="NZ_CP020814.1"/>
</dbReference>
<sequence length="241" mass="25355">MSNPNIDNIQPNIDIDREQVINLLLASVALDELAIAHLVNGEAEKLQRALGTLEVDGDTPPALIETLDDWRSVNRDVIKFLKFATQKEFNLLVKLQDVVDFAEEFTPPEPEPAVCPCEILVNASGTTTFQGQQAVVNLNAAICPGCTPEGTLITITATLGGANVPITVFTPSIDVVTCGEDFATVTFVGVATLPGQAPAQAEFTLFVQNGTIVLSAELGGTTAAIQLTGTATVTPCPLPEG</sequence>
<dbReference type="KEGG" id="bkw:BkAM31D_24235"/>
<accession>A0A1X9MGX3</accession>
<dbReference type="InterPro" id="IPR058705">
    <property type="entry name" value="A_ENA"/>
</dbReference>
<proteinExistence type="predicted"/>
<dbReference type="STRING" id="199441.BkAM31D_24235"/>
<dbReference type="Pfam" id="PF26595">
    <property type="entry name" value="A_ENA"/>
    <property type="match status" value="1"/>
</dbReference>
<dbReference type="EMBL" id="CP020814">
    <property type="protein sequence ID" value="ARK32715.1"/>
    <property type="molecule type" value="Genomic_DNA"/>
</dbReference>
<dbReference type="Proteomes" id="UP000193006">
    <property type="component" value="Chromosome"/>
</dbReference>
<reference evidence="1 2" key="1">
    <citation type="submission" date="2017-04" db="EMBL/GenBank/DDBJ databases">
        <title>Bacillus krulwichiae AM31D Genome sequencing and assembly.</title>
        <authorList>
            <person name="Krulwich T.A."/>
            <person name="Anastor L."/>
            <person name="Ehrlich R."/>
            <person name="Ehrlich G.D."/>
            <person name="Janto B."/>
        </authorList>
    </citation>
    <scope>NUCLEOTIDE SEQUENCE [LARGE SCALE GENOMIC DNA]</scope>
    <source>
        <strain evidence="1 2">AM31D</strain>
    </source>
</reference>
<evidence type="ECO:0000313" key="1">
    <source>
        <dbReference type="EMBL" id="ARK32715.1"/>
    </source>
</evidence>
<name>A0A1X9MGX3_9BACI</name>
<gene>
    <name evidence="1" type="ORF">BkAM31D_24235</name>
</gene>
<protein>
    <submittedName>
        <fullName evidence="1">Uncharacterized protein</fullName>
    </submittedName>
</protein>
<organism evidence="1 2">
    <name type="scientific">Halalkalibacter krulwichiae</name>
    <dbReference type="NCBI Taxonomy" id="199441"/>
    <lineage>
        <taxon>Bacteria</taxon>
        <taxon>Bacillati</taxon>
        <taxon>Bacillota</taxon>
        <taxon>Bacilli</taxon>
        <taxon>Bacillales</taxon>
        <taxon>Bacillaceae</taxon>
        <taxon>Halalkalibacter</taxon>
    </lineage>
</organism>
<keyword evidence="2" id="KW-1185">Reference proteome</keyword>